<feature type="compositionally biased region" description="Low complexity" evidence="3">
    <location>
        <begin position="641"/>
        <end position="665"/>
    </location>
</feature>
<dbReference type="EMBL" id="JAEHOE010000151">
    <property type="protein sequence ID" value="KAG2484388.1"/>
    <property type="molecule type" value="Genomic_DNA"/>
</dbReference>
<name>A0A835XKB0_9CHLO</name>
<organism evidence="4 5">
    <name type="scientific">Edaphochlamys debaryana</name>
    <dbReference type="NCBI Taxonomy" id="47281"/>
    <lineage>
        <taxon>Eukaryota</taxon>
        <taxon>Viridiplantae</taxon>
        <taxon>Chlorophyta</taxon>
        <taxon>core chlorophytes</taxon>
        <taxon>Chlorophyceae</taxon>
        <taxon>CS clade</taxon>
        <taxon>Chlamydomonadales</taxon>
        <taxon>Chlamydomonadales incertae sedis</taxon>
        <taxon>Edaphochlamys</taxon>
    </lineage>
</organism>
<feature type="region of interest" description="Disordered" evidence="3">
    <location>
        <begin position="965"/>
        <end position="985"/>
    </location>
</feature>
<dbReference type="Gene3D" id="3.80.10.10">
    <property type="entry name" value="Ribonuclease Inhibitor"/>
    <property type="match status" value="2"/>
</dbReference>
<feature type="region of interest" description="Disordered" evidence="3">
    <location>
        <begin position="119"/>
        <end position="240"/>
    </location>
</feature>
<dbReference type="SUPFAM" id="SSF52058">
    <property type="entry name" value="L domain-like"/>
    <property type="match status" value="1"/>
</dbReference>
<dbReference type="Proteomes" id="UP000612055">
    <property type="component" value="Unassembled WGS sequence"/>
</dbReference>
<gene>
    <name evidence="4" type="ORF">HYH03_016803</name>
</gene>
<dbReference type="InterPro" id="IPR032675">
    <property type="entry name" value="LRR_dom_sf"/>
</dbReference>
<feature type="compositionally biased region" description="Low complexity" evidence="3">
    <location>
        <begin position="119"/>
        <end position="142"/>
    </location>
</feature>
<reference evidence="4" key="1">
    <citation type="journal article" date="2020" name="bioRxiv">
        <title>Comparative genomics of Chlamydomonas.</title>
        <authorList>
            <person name="Craig R.J."/>
            <person name="Hasan A.R."/>
            <person name="Ness R.W."/>
            <person name="Keightley P.D."/>
        </authorList>
    </citation>
    <scope>NUCLEOTIDE SEQUENCE</scope>
    <source>
        <strain evidence="4">CCAP 11/70</strain>
    </source>
</reference>
<dbReference type="PANTHER" id="PTHR47186:SF3">
    <property type="entry name" value="OS09G0267800 PROTEIN"/>
    <property type="match status" value="1"/>
</dbReference>
<sequence length="985" mass="100472">MLTAKQFVVVQLVCSDWSRAARCCLKDATPKRPDVDLSKLVTLYPNLTHLNLLHVEGLSARMLTPLRHLTALRELCLSNVALQLQHAATEGAAGDGAPPAGVRSAAPAGEALYTESVAAAGPAGSGPCTRGAQQRQQQQQARPRTRSRARAASGGSPDGLPPLPPGRQARLAAGGGSGAGRSPAAGSPPPTSQQRPRSGRGTADSAAAASAPSEGGGEGAAQGAAEVVSSPPPSPSNRIFGGLGQVLQRLQKLQADLCPALTAEALACLPSLTDLTVDALVTPEALAPLARLRCLAVKKLANAEALEGLSRLAGLTALLINSDSSCAAEFLPVCARLPDLQALTFKTSSTKLLQPPDGVCWAGFSRLTSLDLRAPVECLKPGLPALAELRGLKALSLDLYCATDEELMVTVVAPPGLESLFVSSDRSRSGGVIDVHPNPKLRSLRIRLYWTALNLVLPEGLPEPSPLPEPDPEEWEPYPDPDVPLPRTTALNTPATGELPGAGEARPTGTTDAMAQDGDGDGEDGGATGGRSGRRGHVRSASPSPHGGDAGGSPAVRRRTVSRCGPGASTGAAGPSSAGAGPSSPTARRAEAGNGGEEPARTPPSAATRGGEVEAGGSGRVPASGGSAGVPRRRSGRRSDAAVPSSGGGAADSAAAGAGPGASVPDTPPSDRRRRANACTSAAATPAAAGGGAGSAPAYATPVGSDAAADATASGLASGGTTAGGSCGLPDMQLQELCLDACFFLLYGSLVPVLKQFPRLRTLTLDNCLALENGELAQLCELASLTEVSLAGVHLVTDTGLRALGRLPSLAQLRLKGLRKLAVHAAQAYMRQKPIVRRYEDVSGAFLTSLASLPDLRCLALKHLHTASGGHLAAGLSALTQLTRLEVKDVHAMSDTVLTSVSRHRSLQELSVLHCEAVTARGRACVVRGLGLRVALDFEGCSLPDITRPLCALPTASTQAQLIDDDRVSSSARPRRSCQHSNQDG</sequence>
<evidence type="ECO:0000313" key="4">
    <source>
        <dbReference type="EMBL" id="KAG2484388.1"/>
    </source>
</evidence>
<comment type="caution">
    <text evidence="4">The sequence shown here is derived from an EMBL/GenBank/DDBJ whole genome shotgun (WGS) entry which is preliminary data.</text>
</comment>
<evidence type="ECO:0000313" key="5">
    <source>
        <dbReference type="Proteomes" id="UP000612055"/>
    </source>
</evidence>
<feature type="compositionally biased region" description="Acidic residues" evidence="3">
    <location>
        <begin position="470"/>
        <end position="479"/>
    </location>
</feature>
<evidence type="ECO:0000256" key="3">
    <source>
        <dbReference type="SAM" id="MobiDB-lite"/>
    </source>
</evidence>
<feature type="compositionally biased region" description="Low complexity" evidence="3">
    <location>
        <begin position="677"/>
        <end position="688"/>
    </location>
</feature>
<dbReference type="InterPro" id="IPR049557">
    <property type="entry name" value="Transketolase_CS"/>
</dbReference>
<dbReference type="SMART" id="SM00367">
    <property type="entry name" value="LRR_CC"/>
    <property type="match status" value="3"/>
</dbReference>
<comment type="subcellular location">
    <subcellularLocation>
        <location evidence="2">Cytoplasm</location>
        <location evidence="2">Cytoskeleton</location>
        <location evidence="2">Cilium axoneme</location>
    </subcellularLocation>
</comment>
<feature type="compositionally biased region" description="Low complexity" evidence="3">
    <location>
        <begin position="565"/>
        <end position="587"/>
    </location>
</feature>
<evidence type="ECO:0000256" key="2">
    <source>
        <dbReference type="ARBA" id="ARBA00004430"/>
    </source>
</evidence>
<dbReference type="OrthoDB" id="545575at2759"/>
<dbReference type="PROSITE" id="PS00801">
    <property type="entry name" value="TRANSKETOLASE_1"/>
    <property type="match status" value="1"/>
</dbReference>
<feature type="compositionally biased region" description="Low complexity" evidence="3">
    <location>
        <begin position="192"/>
        <end position="213"/>
    </location>
</feature>
<keyword evidence="5" id="KW-1185">Reference proteome</keyword>
<dbReference type="PANTHER" id="PTHR47186">
    <property type="entry name" value="LEUCINE-RICH REPEAT-CONTAINING PROTEIN 57"/>
    <property type="match status" value="1"/>
</dbReference>
<dbReference type="InterPro" id="IPR006553">
    <property type="entry name" value="Leu-rich_rpt_Cys-con_subtyp"/>
</dbReference>
<dbReference type="GO" id="GO:0005930">
    <property type="term" value="C:axoneme"/>
    <property type="evidence" value="ECO:0007669"/>
    <property type="project" value="UniProtKB-SubCell"/>
</dbReference>
<dbReference type="SUPFAM" id="SSF52047">
    <property type="entry name" value="RNI-like"/>
    <property type="match status" value="1"/>
</dbReference>
<feature type="region of interest" description="Disordered" evidence="3">
    <location>
        <begin position="459"/>
        <end position="697"/>
    </location>
</feature>
<dbReference type="AlphaFoldDB" id="A0A835XKB0"/>
<proteinExistence type="predicted"/>
<comment type="cofactor">
    <cofactor evidence="1">
        <name>thiamine diphosphate</name>
        <dbReference type="ChEBI" id="CHEBI:58937"/>
    </cofactor>
</comment>
<accession>A0A835XKB0</accession>
<protein>
    <submittedName>
        <fullName evidence="4">Uncharacterized protein</fullName>
    </submittedName>
</protein>
<evidence type="ECO:0000256" key="1">
    <source>
        <dbReference type="ARBA" id="ARBA00001964"/>
    </source>
</evidence>